<gene>
    <name evidence="5" type="ORF">ACFSBW_18680</name>
</gene>
<evidence type="ECO:0000256" key="4">
    <source>
        <dbReference type="SAM" id="MobiDB-lite"/>
    </source>
</evidence>
<dbReference type="RefSeq" id="WP_256397809.1">
    <property type="nucleotide sequence ID" value="NZ_JANHDJ010000013.1"/>
</dbReference>
<evidence type="ECO:0000313" key="5">
    <source>
        <dbReference type="EMBL" id="MFD1643879.1"/>
    </source>
</evidence>
<feature type="coiled-coil region" evidence="3">
    <location>
        <begin position="323"/>
        <end position="461"/>
    </location>
</feature>
<dbReference type="SUPFAM" id="SSF52540">
    <property type="entry name" value="P-loop containing nucleoside triphosphate hydrolases"/>
    <property type="match status" value="1"/>
</dbReference>
<evidence type="ECO:0000256" key="2">
    <source>
        <dbReference type="ARBA" id="ARBA00049666"/>
    </source>
</evidence>
<reference evidence="5 6" key="1">
    <citation type="journal article" date="2019" name="Int. J. Syst. Evol. Microbiol.">
        <title>The Global Catalogue of Microorganisms (GCM) 10K type strain sequencing project: providing services to taxonomists for standard genome sequencing and annotation.</title>
        <authorList>
            <consortium name="The Broad Institute Genomics Platform"/>
            <consortium name="The Broad Institute Genome Sequencing Center for Infectious Disease"/>
            <person name="Wu L."/>
            <person name="Ma J."/>
        </authorList>
    </citation>
    <scope>NUCLEOTIDE SEQUENCE [LARGE SCALE GENOMIC DNA]</scope>
    <source>
        <strain evidence="5 6">CGMCC 1.10593</strain>
    </source>
</reference>
<dbReference type="InterPro" id="IPR027417">
    <property type="entry name" value="P-loop_NTPase"/>
</dbReference>
<sequence length="595" mass="67104">MSWHLSLENIAGIQSAAATLEPGVNAVRASNWQGKSSFLAGIETVFGTATPLTEGRETGRATIETDDRAVAVELDRTDGVVRSTGEPLLADEYDRVCAALFAFLGEDNEIRQAVQQGEDLEALLTRPLDFEDIESRIASLRRERDRIERELEAATTAADRLPQRQERVTSLESELDELRAERSTLDTDETAAEETQREALSDLQAERDRVTTRIERLESTVDRVQNRLTDRRHDLEELTVPDHDDVTAELESLRDDLREIERDRELLQSVFEANRRIVDEERTELLTEVSHDMLSDTLACWVCGQEATRDTIEVQLDALDSRISELGATARAQRERVDTLEAKRDEATQAERRTADLESEIADLEAKLAETEQSLAESREKREDLTARIDDLDEDVAATKDRLTELESEIKYTEAELADAREELTKAEQQADRREPLREDYESLSAEITELRDRKETVKRRTREAFSAAMDDLLERFETGFETARLTPTFELVVAREGRQAPLDALSEGERELLGFVAALAGHEAFDVGERVPVMLLDELGGLASDNLEVLVAYLADRTPYLVLTAYPEHADFDANELSPTDWQVISRDADLRAS</sequence>
<dbReference type="Gene3D" id="3.40.50.300">
    <property type="entry name" value="P-loop containing nucleotide triphosphate hydrolases"/>
    <property type="match status" value="2"/>
</dbReference>
<name>A0ABD6DC44_9EURY</name>
<dbReference type="EMBL" id="JBHUDM010000011">
    <property type="protein sequence ID" value="MFD1643879.1"/>
    <property type="molecule type" value="Genomic_DNA"/>
</dbReference>
<dbReference type="Proteomes" id="UP001597052">
    <property type="component" value="Unassembled WGS sequence"/>
</dbReference>
<feature type="region of interest" description="Disordered" evidence="4">
    <location>
        <begin position="179"/>
        <end position="200"/>
    </location>
</feature>
<evidence type="ECO:0000313" key="6">
    <source>
        <dbReference type="Proteomes" id="UP001597052"/>
    </source>
</evidence>
<dbReference type="PANTHER" id="PTHR32114">
    <property type="entry name" value="ABC TRANSPORTER ABCH.3"/>
    <property type="match status" value="1"/>
</dbReference>
<protein>
    <submittedName>
        <fullName evidence="5">Archaea-specific SMC-related protein</fullName>
    </submittedName>
</protein>
<keyword evidence="1 3" id="KW-0175">Coiled coil</keyword>
<proteinExistence type="inferred from homology"/>
<dbReference type="AlphaFoldDB" id="A0ABD6DC44"/>
<dbReference type="PANTHER" id="PTHR32114:SF2">
    <property type="entry name" value="ABC TRANSPORTER ABCH.3"/>
    <property type="match status" value="1"/>
</dbReference>
<comment type="similarity">
    <text evidence="2">Belongs to the Sph1/Sph2 family.</text>
</comment>
<keyword evidence="6" id="KW-1185">Reference proteome</keyword>
<evidence type="ECO:0000256" key="1">
    <source>
        <dbReference type="ARBA" id="ARBA00023054"/>
    </source>
</evidence>
<accession>A0ABD6DC44</accession>
<evidence type="ECO:0000256" key="3">
    <source>
        <dbReference type="SAM" id="Coils"/>
    </source>
</evidence>
<dbReference type="NCBIfam" id="NF045487">
    <property type="entry name" value="ASRP"/>
    <property type="match status" value="1"/>
</dbReference>
<comment type="caution">
    <text evidence="5">The sequence shown here is derived from an EMBL/GenBank/DDBJ whole genome shotgun (WGS) entry which is preliminary data.</text>
</comment>
<organism evidence="5 6">
    <name type="scientific">Halohasta litorea</name>
    <dbReference type="NCBI Taxonomy" id="869891"/>
    <lineage>
        <taxon>Archaea</taxon>
        <taxon>Methanobacteriati</taxon>
        <taxon>Methanobacteriota</taxon>
        <taxon>Stenosarchaea group</taxon>
        <taxon>Halobacteria</taxon>
        <taxon>Halobacteriales</taxon>
        <taxon>Haloferacaceae</taxon>
        <taxon>Halohasta</taxon>
    </lineage>
</organism>